<comment type="caution">
    <text evidence="3">The sequence shown here is derived from an EMBL/GenBank/DDBJ whole genome shotgun (WGS) entry which is preliminary data.</text>
</comment>
<dbReference type="Pfam" id="PF01551">
    <property type="entry name" value="Peptidase_M23"/>
    <property type="match status" value="1"/>
</dbReference>
<organism evidence="3 4">
    <name type="scientific">Pseudalkalibacillus berkeleyi</name>
    <dbReference type="NCBI Taxonomy" id="1069813"/>
    <lineage>
        <taxon>Bacteria</taxon>
        <taxon>Bacillati</taxon>
        <taxon>Bacillota</taxon>
        <taxon>Bacilli</taxon>
        <taxon>Bacillales</taxon>
        <taxon>Fictibacillaceae</taxon>
        <taxon>Pseudalkalibacillus</taxon>
    </lineage>
</organism>
<proteinExistence type="predicted"/>
<evidence type="ECO:0000313" key="3">
    <source>
        <dbReference type="EMBL" id="MCF6137618.1"/>
    </source>
</evidence>
<evidence type="ECO:0000313" key="4">
    <source>
        <dbReference type="Proteomes" id="UP001649381"/>
    </source>
</evidence>
<dbReference type="PANTHER" id="PTHR21666">
    <property type="entry name" value="PEPTIDASE-RELATED"/>
    <property type="match status" value="1"/>
</dbReference>
<dbReference type="RefSeq" id="WP_236333357.1">
    <property type="nucleotide sequence ID" value="NZ_JAKIJS010000001.1"/>
</dbReference>
<dbReference type="Gene3D" id="3.10.350.10">
    <property type="entry name" value="LysM domain"/>
    <property type="match status" value="1"/>
</dbReference>
<evidence type="ECO:0000259" key="1">
    <source>
        <dbReference type="PROSITE" id="PS50943"/>
    </source>
</evidence>
<feature type="domain" description="LysM" evidence="2">
    <location>
        <begin position="181"/>
        <end position="224"/>
    </location>
</feature>
<dbReference type="InterPro" id="IPR018392">
    <property type="entry name" value="LysM"/>
</dbReference>
<dbReference type="InterPro" id="IPR050570">
    <property type="entry name" value="Cell_wall_metabolism_enzyme"/>
</dbReference>
<name>A0ABS9H1G9_9BACL</name>
<dbReference type="PROSITE" id="PS51782">
    <property type="entry name" value="LYSM"/>
    <property type="match status" value="1"/>
</dbReference>
<accession>A0ABS9H1G9</accession>
<dbReference type="SUPFAM" id="SSF54106">
    <property type="entry name" value="LysM domain"/>
    <property type="match status" value="1"/>
</dbReference>
<dbReference type="Pfam" id="PF01476">
    <property type="entry name" value="LysM"/>
    <property type="match status" value="1"/>
</dbReference>
<dbReference type="SUPFAM" id="SSF51261">
    <property type="entry name" value="Duplicated hybrid motif"/>
    <property type="match status" value="1"/>
</dbReference>
<gene>
    <name evidence="3" type="ORF">L2716_07740</name>
</gene>
<dbReference type="CDD" id="cd12797">
    <property type="entry name" value="M23_peptidase"/>
    <property type="match status" value="1"/>
</dbReference>
<sequence>MLKRTLVVLTMVLSMIYLNVDNQVVNAVENRHKSDRNWEWPVMGMMTDEFGTRGGSHFGIDIAAEKGTPVKSVENGTVRKSYYSTTYGHVIFVQHSSGIETVYAHLNKRNVRERDKVQKGDIIGTVGSTGRSYGNHLHFEVHKEKWNYEKSNAVDPLVFLNEGGKQEDVLEVNKLDKSHEERVDINAGDTLWSISQVFNVTVEELKQWNNLDSNLIIAGNSLIVFKEKS</sequence>
<reference evidence="3 4" key="1">
    <citation type="submission" date="2022-01" db="EMBL/GenBank/DDBJ databases">
        <title>Alkalihalobacillus sp. EGI L200015, a novel bacterium isolated from a salt lake sediment.</title>
        <authorList>
            <person name="Gao L."/>
            <person name="Fang B.-Z."/>
            <person name="Li W.-J."/>
        </authorList>
    </citation>
    <scope>NUCLEOTIDE SEQUENCE [LARGE SCALE GENOMIC DNA]</scope>
    <source>
        <strain evidence="3 4">KCTC 12718</strain>
    </source>
</reference>
<protein>
    <submittedName>
        <fullName evidence="3">Peptidoglycan DD-metalloendopeptidase family protein</fullName>
    </submittedName>
</protein>
<feature type="domain" description="HTH cro/C1-type" evidence="1">
    <location>
        <begin position="189"/>
        <end position="205"/>
    </location>
</feature>
<dbReference type="CDD" id="cd00118">
    <property type="entry name" value="LysM"/>
    <property type="match status" value="1"/>
</dbReference>
<dbReference type="InterPro" id="IPR011055">
    <property type="entry name" value="Dup_hybrid_motif"/>
</dbReference>
<dbReference type="PROSITE" id="PS50943">
    <property type="entry name" value="HTH_CROC1"/>
    <property type="match status" value="1"/>
</dbReference>
<dbReference type="InterPro" id="IPR036779">
    <property type="entry name" value="LysM_dom_sf"/>
</dbReference>
<dbReference type="InterPro" id="IPR016047">
    <property type="entry name" value="M23ase_b-sheet_dom"/>
</dbReference>
<keyword evidence="4" id="KW-1185">Reference proteome</keyword>
<dbReference type="Gene3D" id="2.70.70.10">
    <property type="entry name" value="Glucose Permease (Domain IIA)"/>
    <property type="match status" value="1"/>
</dbReference>
<evidence type="ECO:0000259" key="2">
    <source>
        <dbReference type="PROSITE" id="PS51782"/>
    </source>
</evidence>
<dbReference type="InterPro" id="IPR001387">
    <property type="entry name" value="Cro/C1-type_HTH"/>
</dbReference>
<dbReference type="Proteomes" id="UP001649381">
    <property type="component" value="Unassembled WGS sequence"/>
</dbReference>
<dbReference type="SMART" id="SM00257">
    <property type="entry name" value="LysM"/>
    <property type="match status" value="1"/>
</dbReference>
<dbReference type="PANTHER" id="PTHR21666:SF290">
    <property type="entry name" value="PEPTIDASE M23 DOMAIN PROTEIN"/>
    <property type="match status" value="1"/>
</dbReference>
<dbReference type="EMBL" id="JAKIJS010000001">
    <property type="protein sequence ID" value="MCF6137618.1"/>
    <property type="molecule type" value="Genomic_DNA"/>
</dbReference>